<protein>
    <submittedName>
        <fullName evidence="4">4'-phosphopantetheinyl transferase</fullName>
    </submittedName>
</protein>
<keyword evidence="2 4" id="KW-0808">Transferase</keyword>
<organism evidence="4 5">
    <name type="scientific">Paraperlucidibaca baekdonensis</name>
    <dbReference type="NCBI Taxonomy" id="748120"/>
    <lineage>
        <taxon>Bacteria</taxon>
        <taxon>Pseudomonadati</taxon>
        <taxon>Pseudomonadota</taxon>
        <taxon>Gammaproteobacteria</taxon>
        <taxon>Moraxellales</taxon>
        <taxon>Moraxellaceae</taxon>
        <taxon>Paraperlucidibaca</taxon>
    </lineage>
</organism>
<dbReference type="InterPro" id="IPR008278">
    <property type="entry name" value="4-PPantetheinyl_Trfase_dom"/>
</dbReference>
<sequence>MPLAAVAAPASGGQVVFSLRPNDQVALGADPQGITIYVAALAQSTQQSVPQRKQILAWLQAHDRLSDAHSASSPSLQTTTLGKPYWPGSHWQFNWSHSQHMLALAIAPRTLFAPHRLDEAGSLGIDIECLGRQRARPTLVQRYFHPDEHAHADDENGFLRIWTRKESLVKAHGLGLRIDLKSLNSAASPVTHPVIGNWHCHSFALHGPPDATGLVVSLSWPAQR</sequence>
<evidence type="ECO:0000256" key="2">
    <source>
        <dbReference type="ARBA" id="ARBA00022679"/>
    </source>
</evidence>
<dbReference type="GO" id="GO:0019878">
    <property type="term" value="P:lysine biosynthetic process via aminoadipic acid"/>
    <property type="evidence" value="ECO:0007669"/>
    <property type="project" value="TreeGrafter"/>
</dbReference>
<accession>A0A3E0H9L9</accession>
<dbReference type="Gene3D" id="3.90.470.20">
    <property type="entry name" value="4'-phosphopantetheinyl transferase domain"/>
    <property type="match status" value="2"/>
</dbReference>
<dbReference type="EMBL" id="QUNR01000001">
    <property type="protein sequence ID" value="REH40401.1"/>
    <property type="molecule type" value="Genomic_DNA"/>
</dbReference>
<evidence type="ECO:0000313" key="5">
    <source>
        <dbReference type="Proteomes" id="UP000256774"/>
    </source>
</evidence>
<dbReference type="PANTHER" id="PTHR12215:SF10">
    <property type="entry name" value="L-AMINOADIPATE-SEMIALDEHYDE DEHYDROGENASE-PHOSPHOPANTETHEINYL TRANSFERASE"/>
    <property type="match status" value="1"/>
</dbReference>
<proteinExistence type="inferred from homology"/>
<dbReference type="InterPro" id="IPR037143">
    <property type="entry name" value="4-PPantetheinyl_Trfase_dom_sf"/>
</dbReference>
<dbReference type="AlphaFoldDB" id="A0A3E0H9L9"/>
<dbReference type="PANTHER" id="PTHR12215">
    <property type="entry name" value="PHOSPHOPANTETHEINE TRANSFERASE"/>
    <property type="match status" value="1"/>
</dbReference>
<reference evidence="4 5" key="1">
    <citation type="submission" date="2018-08" db="EMBL/GenBank/DDBJ databases">
        <title>Genomic Encyclopedia of Type Strains, Phase IV (KMG-IV): sequencing the most valuable type-strain genomes for metagenomic binning, comparative biology and taxonomic classification.</title>
        <authorList>
            <person name="Goeker M."/>
        </authorList>
    </citation>
    <scope>NUCLEOTIDE SEQUENCE [LARGE SCALE GENOMIC DNA]</scope>
    <source>
        <strain evidence="4 5">DSM 26022</strain>
    </source>
</reference>
<dbReference type="GO" id="GO:0008897">
    <property type="term" value="F:holo-[acyl-carrier-protein] synthase activity"/>
    <property type="evidence" value="ECO:0007669"/>
    <property type="project" value="InterPro"/>
</dbReference>
<keyword evidence="5" id="KW-1185">Reference proteome</keyword>
<dbReference type="OrthoDB" id="9808281at2"/>
<evidence type="ECO:0000313" key="4">
    <source>
        <dbReference type="EMBL" id="REH40401.1"/>
    </source>
</evidence>
<dbReference type="InterPro" id="IPR050559">
    <property type="entry name" value="P-Pant_transferase_sf"/>
</dbReference>
<name>A0A3E0H9L9_9GAMM</name>
<comment type="caution">
    <text evidence="4">The sequence shown here is derived from an EMBL/GenBank/DDBJ whole genome shotgun (WGS) entry which is preliminary data.</text>
</comment>
<dbReference type="Pfam" id="PF01648">
    <property type="entry name" value="ACPS"/>
    <property type="match status" value="1"/>
</dbReference>
<dbReference type="GO" id="GO:0005829">
    <property type="term" value="C:cytosol"/>
    <property type="evidence" value="ECO:0007669"/>
    <property type="project" value="TreeGrafter"/>
</dbReference>
<feature type="domain" description="4'-phosphopantetheinyl transferase" evidence="3">
    <location>
        <begin position="122"/>
        <end position="195"/>
    </location>
</feature>
<comment type="similarity">
    <text evidence="1">Belongs to the P-Pant transferase superfamily. Gsp/Sfp/HetI/AcpT family.</text>
</comment>
<dbReference type="GO" id="GO:0000287">
    <property type="term" value="F:magnesium ion binding"/>
    <property type="evidence" value="ECO:0007669"/>
    <property type="project" value="InterPro"/>
</dbReference>
<dbReference type="Proteomes" id="UP000256774">
    <property type="component" value="Unassembled WGS sequence"/>
</dbReference>
<evidence type="ECO:0000256" key="1">
    <source>
        <dbReference type="ARBA" id="ARBA00010990"/>
    </source>
</evidence>
<gene>
    <name evidence="4" type="ORF">DFR26_0602</name>
</gene>
<evidence type="ECO:0000259" key="3">
    <source>
        <dbReference type="Pfam" id="PF01648"/>
    </source>
</evidence>
<dbReference type="SUPFAM" id="SSF56214">
    <property type="entry name" value="4'-phosphopantetheinyl transferase"/>
    <property type="match status" value="2"/>
</dbReference>
<dbReference type="RefSeq" id="WP_116207440.1">
    <property type="nucleotide sequence ID" value="NZ_QUNR01000001.1"/>
</dbReference>